<name>A0ABR5T4R0_9BURK</name>
<dbReference type="Proteomes" id="UP000070255">
    <property type="component" value="Unassembled WGS sequence"/>
</dbReference>
<protein>
    <submittedName>
        <fullName evidence="2">Uncharacterized protein</fullName>
    </submittedName>
</protein>
<reference evidence="2 3" key="1">
    <citation type="submission" date="2015-11" db="EMBL/GenBank/DDBJ databases">
        <authorList>
            <person name="Sahl J."/>
            <person name="Wagner D."/>
            <person name="Keim P."/>
        </authorList>
    </citation>
    <scope>NUCLEOTIDE SEQUENCE [LARGE SCALE GENOMIC DNA]</scope>
    <source>
        <strain evidence="2 3">BDU18</strain>
    </source>
</reference>
<evidence type="ECO:0000256" key="1">
    <source>
        <dbReference type="SAM" id="MobiDB-lite"/>
    </source>
</evidence>
<sequence>MIPCDVCQPLLAERHPESGDIPLDALGKPTKLRPLFRKPLMIGKFRCRACGANWIRESDASAPGQVHWLFLGDATSILEPSARKRPPSSAERSAAAEPHAPPAGAEQAA</sequence>
<accession>A0ABR5T4R0</accession>
<evidence type="ECO:0000313" key="3">
    <source>
        <dbReference type="Proteomes" id="UP000070255"/>
    </source>
</evidence>
<feature type="compositionally biased region" description="Low complexity" evidence="1">
    <location>
        <begin position="87"/>
        <end position="109"/>
    </location>
</feature>
<dbReference type="EMBL" id="LNJQ01000004">
    <property type="protein sequence ID" value="KWZ38217.1"/>
    <property type="molecule type" value="Genomic_DNA"/>
</dbReference>
<proteinExistence type="predicted"/>
<feature type="region of interest" description="Disordered" evidence="1">
    <location>
        <begin position="80"/>
        <end position="109"/>
    </location>
</feature>
<organism evidence="2 3">
    <name type="scientific">Burkholderia savannae</name>
    <dbReference type="NCBI Taxonomy" id="1637837"/>
    <lineage>
        <taxon>Bacteria</taxon>
        <taxon>Pseudomonadati</taxon>
        <taxon>Pseudomonadota</taxon>
        <taxon>Betaproteobacteria</taxon>
        <taxon>Burkholderiales</taxon>
        <taxon>Burkholderiaceae</taxon>
        <taxon>Burkholderia</taxon>
        <taxon>pseudomallei group</taxon>
    </lineage>
</organism>
<comment type="caution">
    <text evidence="2">The sequence shown here is derived from an EMBL/GenBank/DDBJ whole genome shotgun (WGS) entry which is preliminary data.</text>
</comment>
<dbReference type="RefSeq" id="WP_060822811.1">
    <property type="nucleotide sequence ID" value="NZ_LNJQ01000004.1"/>
</dbReference>
<keyword evidence="3" id="KW-1185">Reference proteome</keyword>
<evidence type="ECO:0000313" key="2">
    <source>
        <dbReference type="EMBL" id="KWZ38217.1"/>
    </source>
</evidence>
<gene>
    <name evidence="2" type="ORF">WS72_25440</name>
</gene>